<evidence type="ECO:0000256" key="3">
    <source>
        <dbReference type="ARBA" id="ARBA00022475"/>
    </source>
</evidence>
<feature type="domain" description="G-protein coupled receptors family 3 profile" evidence="20">
    <location>
        <begin position="408"/>
        <end position="646"/>
    </location>
</feature>
<dbReference type="Pfam" id="PF00003">
    <property type="entry name" value="7tm_3"/>
    <property type="match status" value="1"/>
</dbReference>
<keyword evidence="8" id="KW-0297">G-protein coupled receptor</keyword>
<dbReference type="PROSITE" id="PS50259">
    <property type="entry name" value="G_PROTEIN_RECEP_F3_4"/>
    <property type="match status" value="1"/>
</dbReference>
<evidence type="ECO:0000256" key="4">
    <source>
        <dbReference type="ARBA" id="ARBA00022692"/>
    </source>
</evidence>
<feature type="compositionally biased region" description="Basic and acidic residues" evidence="17">
    <location>
        <begin position="1201"/>
        <end position="1228"/>
    </location>
</feature>
<keyword evidence="4 18" id="KW-0812">Transmembrane</keyword>
<evidence type="ECO:0000256" key="16">
    <source>
        <dbReference type="ARBA" id="ARBA00034104"/>
    </source>
</evidence>
<dbReference type="InterPro" id="IPR017978">
    <property type="entry name" value="GPCR_3_C"/>
</dbReference>
<evidence type="ECO:0000256" key="2">
    <source>
        <dbReference type="ARBA" id="ARBA00007242"/>
    </source>
</evidence>
<evidence type="ECO:0000313" key="22">
    <source>
        <dbReference type="Proteomes" id="UP000516260"/>
    </source>
</evidence>
<evidence type="ECO:0000256" key="7">
    <source>
        <dbReference type="ARBA" id="ARBA00023018"/>
    </source>
</evidence>
<keyword evidence="10" id="KW-1015">Disulfide bond</keyword>
<sequence length="1274" mass="143038">MALLVVPLLLQTALVWGSNYGYVEWSDSDRDEKNPVFSTQNINRDPHHHPTYYPGAATERTVVAHKIEEDLPRVVTAFLHTGDSSALSQVNCSRRYELRSLRGGLHVASHYSLHSILDTLAHATNFLNTILQANRSREHSLQRDIHWYYALVQSILEGDPKIHRAVVTFHTDATTPGPHIFLQATRNEEEVVLQDLSRSAQQHLKNRSPESDWFNDFRDGRRPHVHRKVPDGDGAKLGGYLLDKTQIKWSAPYLECENGAFVPHWLLTLSAGFYGLTSNSAPKFRGVIRVDVNLQDVDIDQCSTSGWFAGTHRCNLTSMECTPIGGHGFVLDKYKCQCRKGFFHPSRVALNGYKSKEQGPSREEASDLATKCLPCRQGCPFCRDDTPCTVQEDSALRLAVASSQGLCMVLDLASMVAVYHFRRNKSVRTSGLVLLETILFGALLLYFPVVILYFHPSVFRCVLLRWVRLLGFAIMYGTVVLKLYRVLKVFLSRTAQRTPYMTSWRVLRLLLVILLVVLWFLVAWTSAVCQNPELSRALITAGLTPEGLQFSVCLLDRWDYMMAVAEFLFLLWGVYLCYAVRTVPSAFHEPRYMAAAIYNELLISAIFHIIRFSLVPGLHPDWMLVLFFAHTHLTVTVTLCLLLVPKFLSKGTQARDDIATEAYEEELDMGRSGSYLNNSITSAWSEHSLDPEDIRDELKKLYAQLEVYKCKKMLANNPHLHKKRNSKKGLGRSLMKRITEIPENMHIHRQCSREDGSEHGSNRSTLRRNPFESGHQGKLREDSLKNKLAGLKKSLSFDHVCDPDEESGGHIGEKTAPVAGVSGAEGSLLGSLIGRKHTKKQPEPAATPPRLESAESTESLPLFWKSASAHNLTHEKKPVQLRTSIMQKSLSVIASAKEKMPGLTSKTQSVEDASKKGLKGQEEKTLSEVDETPEHYPKMSISQSVEYSKTPLKMGIMKQQVSGSQPSICSETGRNLYDVSEVCPWELEEPQTPTEVKAQKHVSIAPGETGSSRRGSGSSGISKSNRSQMRQKAGPSPSSRRRSRDKGDREERKSRPPRSPLPLKPDVCPWEFDEQPMLGRDSDSISPDRIRRKKSVTPTDGKPKALHSDHSKSTGSLLQPPSLMVEICPWDYASPPSPKQEKTCKSPSTHRKKRKGSCSSNHKSEREKSKEKTRERRSSSSKPPSERRRVSQSSECSGLVSERRRSSTRDSEATEIRRSEVYSRDAEPSHGNVAPIRKTPEKKRESSLSSSYKPAVVADVCPWDFQEQGSGERA</sequence>
<keyword evidence="22" id="KW-1185">Reference proteome</keyword>
<evidence type="ECO:0000256" key="15">
    <source>
        <dbReference type="ARBA" id="ARBA00023273"/>
    </source>
</evidence>
<feature type="transmembrane region" description="Helical" evidence="18">
    <location>
        <begin position="433"/>
        <end position="454"/>
    </location>
</feature>
<evidence type="ECO:0000256" key="5">
    <source>
        <dbReference type="ARBA" id="ARBA00022729"/>
    </source>
</evidence>
<reference evidence="21 22" key="1">
    <citation type="submission" date="2019-04" db="EMBL/GenBank/DDBJ databases">
        <title>The sequence and de novo assembly of Takifugu bimaculatus genome using PacBio and Hi-C technologies.</title>
        <authorList>
            <person name="Xu P."/>
            <person name="Liu B."/>
            <person name="Zhou Z."/>
        </authorList>
    </citation>
    <scope>NUCLEOTIDE SEQUENCE [LARGE SCALE GENOMIC DNA]</scope>
    <source>
        <strain evidence="21">TB-2018</strain>
        <tissue evidence="21">Muscle</tissue>
    </source>
</reference>
<feature type="compositionally biased region" description="Basic and acidic residues" evidence="17">
    <location>
        <begin position="741"/>
        <end position="761"/>
    </location>
</feature>
<dbReference type="AlphaFoldDB" id="A0A4Z2C1A3"/>
<keyword evidence="14" id="KW-0628">Postsynaptic cell membrane</keyword>
<feature type="compositionally biased region" description="Basic and acidic residues" evidence="17">
    <location>
        <begin position="1101"/>
        <end position="1112"/>
    </location>
</feature>
<keyword evidence="9 18" id="KW-0472">Membrane</keyword>
<feature type="transmembrane region" description="Helical" evidence="18">
    <location>
        <begin position="592"/>
        <end position="610"/>
    </location>
</feature>
<evidence type="ECO:0000256" key="17">
    <source>
        <dbReference type="SAM" id="MobiDB-lite"/>
    </source>
</evidence>
<feature type="region of interest" description="Disordered" evidence="17">
    <location>
        <begin position="741"/>
        <end position="783"/>
    </location>
</feature>
<comment type="similarity">
    <text evidence="2">Belongs to the G-protein coupled receptor 3 family.</text>
</comment>
<keyword evidence="13" id="KW-0807">Transducer</keyword>
<feature type="transmembrane region" description="Helical" evidence="18">
    <location>
        <begin position="560"/>
        <end position="580"/>
    </location>
</feature>
<dbReference type="PANTHER" id="PTHR32546">
    <property type="entry name" value="G-PROTEIN COUPLED RECEPTOR 158-RELATED"/>
    <property type="match status" value="1"/>
</dbReference>
<feature type="compositionally biased region" description="Basic and acidic residues" evidence="17">
    <location>
        <begin position="1162"/>
        <end position="1189"/>
    </location>
</feature>
<evidence type="ECO:0000256" key="12">
    <source>
        <dbReference type="ARBA" id="ARBA00023180"/>
    </source>
</evidence>
<dbReference type="InterPro" id="IPR054714">
    <property type="entry name" value="GPR158_179_extracellular"/>
</dbReference>
<proteinExistence type="inferred from homology"/>
<comment type="caution">
    <text evidence="21">The sequence shown here is derived from an EMBL/GenBank/DDBJ whole genome shotgun (WGS) entry which is preliminary data.</text>
</comment>
<dbReference type="GO" id="GO:0004930">
    <property type="term" value="F:G protein-coupled receptor activity"/>
    <property type="evidence" value="ECO:0007669"/>
    <property type="project" value="UniProtKB-KW"/>
</dbReference>
<feature type="transmembrane region" description="Helical" evidence="18">
    <location>
        <begin position="506"/>
        <end position="527"/>
    </location>
</feature>
<keyword evidence="12" id="KW-0325">Glycoprotein</keyword>
<dbReference type="Gene3D" id="3.30.450.20">
    <property type="entry name" value="PAS domain"/>
    <property type="match status" value="1"/>
</dbReference>
<feature type="region of interest" description="Disordered" evidence="17">
    <location>
        <begin position="800"/>
        <end position="822"/>
    </location>
</feature>
<keyword evidence="7" id="KW-0770">Synapse</keyword>
<evidence type="ECO:0000256" key="11">
    <source>
        <dbReference type="ARBA" id="ARBA00023170"/>
    </source>
</evidence>
<organism evidence="21 22">
    <name type="scientific">Takifugu bimaculatus</name>
    <dbReference type="NCBI Taxonomy" id="433685"/>
    <lineage>
        <taxon>Eukaryota</taxon>
        <taxon>Metazoa</taxon>
        <taxon>Chordata</taxon>
        <taxon>Craniata</taxon>
        <taxon>Vertebrata</taxon>
        <taxon>Euteleostomi</taxon>
        <taxon>Actinopterygii</taxon>
        <taxon>Neopterygii</taxon>
        <taxon>Teleostei</taxon>
        <taxon>Neoteleostei</taxon>
        <taxon>Acanthomorphata</taxon>
        <taxon>Eupercaria</taxon>
        <taxon>Tetraodontiformes</taxon>
        <taxon>Tetradontoidea</taxon>
        <taxon>Tetraodontidae</taxon>
        <taxon>Takifugu</taxon>
    </lineage>
</organism>
<dbReference type="Proteomes" id="UP000516260">
    <property type="component" value="Chromosome 15"/>
</dbReference>
<evidence type="ECO:0000259" key="20">
    <source>
        <dbReference type="PROSITE" id="PS50259"/>
    </source>
</evidence>
<evidence type="ECO:0000256" key="1">
    <source>
        <dbReference type="ARBA" id="ARBA00004487"/>
    </source>
</evidence>
<evidence type="ECO:0000256" key="8">
    <source>
        <dbReference type="ARBA" id="ARBA00023040"/>
    </source>
</evidence>
<evidence type="ECO:0000256" key="9">
    <source>
        <dbReference type="ARBA" id="ARBA00023136"/>
    </source>
</evidence>
<evidence type="ECO:0000256" key="19">
    <source>
        <dbReference type="SAM" id="SignalP"/>
    </source>
</evidence>
<evidence type="ECO:0000256" key="10">
    <source>
        <dbReference type="ARBA" id="ARBA00023157"/>
    </source>
</evidence>
<dbReference type="InterPro" id="IPR043458">
    <property type="entry name" value="GPR158/179"/>
</dbReference>
<feature type="compositionally biased region" description="Low complexity" evidence="17">
    <location>
        <begin position="1010"/>
        <end position="1027"/>
    </location>
</feature>
<evidence type="ECO:0000313" key="21">
    <source>
        <dbReference type="EMBL" id="TNM98022.1"/>
    </source>
</evidence>
<evidence type="ECO:0000256" key="14">
    <source>
        <dbReference type="ARBA" id="ARBA00023257"/>
    </source>
</evidence>
<name>A0A4Z2C1A3_9TELE</name>
<feature type="region of interest" description="Disordered" evidence="17">
    <location>
        <begin position="901"/>
        <end position="937"/>
    </location>
</feature>
<feature type="signal peptide" evidence="19">
    <location>
        <begin position="1"/>
        <end position="17"/>
    </location>
</feature>
<feature type="compositionally biased region" description="Basic and acidic residues" evidence="17">
    <location>
        <begin position="1080"/>
        <end position="1089"/>
    </location>
</feature>
<dbReference type="CDD" id="cd15293">
    <property type="entry name" value="7tmC_GPR158-like"/>
    <property type="match status" value="1"/>
</dbReference>
<comment type="subcellular location">
    <subcellularLocation>
        <location evidence="1">Cell projection</location>
        <location evidence="1">Neuron projection</location>
    </subcellularLocation>
    <subcellularLocation>
        <location evidence="16">Postsynaptic cell membrane</location>
        <topology evidence="16">Multi-pass membrane protein</topology>
    </subcellularLocation>
</comment>
<protein>
    <recommendedName>
        <fullName evidence="20">G-protein coupled receptors family 3 profile domain-containing protein</fullName>
    </recommendedName>
</protein>
<keyword evidence="6 18" id="KW-1133">Transmembrane helix</keyword>
<dbReference type="GO" id="GO:0045211">
    <property type="term" value="C:postsynaptic membrane"/>
    <property type="evidence" value="ECO:0007669"/>
    <property type="project" value="UniProtKB-SubCell"/>
</dbReference>
<gene>
    <name evidence="21" type="ORF">fugu_014268</name>
</gene>
<feature type="region of interest" description="Disordered" evidence="17">
    <location>
        <begin position="835"/>
        <end position="857"/>
    </location>
</feature>
<accession>A0A4Z2C1A3</accession>
<feature type="compositionally biased region" description="Basic and acidic residues" evidence="17">
    <location>
        <begin position="912"/>
        <end position="937"/>
    </location>
</feature>
<dbReference type="PANTHER" id="PTHR32546:SF27">
    <property type="entry name" value="G PROTEIN-COUPLED RECEPTOR 158B"/>
    <property type="match status" value="1"/>
</dbReference>
<feature type="transmembrane region" description="Helical" evidence="18">
    <location>
        <begin position="466"/>
        <end position="485"/>
    </location>
</feature>
<keyword evidence="3" id="KW-1003">Cell membrane</keyword>
<keyword evidence="5 19" id="KW-0732">Signal</keyword>
<feature type="compositionally biased region" description="Basic and acidic residues" evidence="17">
    <location>
        <begin position="1045"/>
        <end position="1054"/>
    </location>
</feature>
<keyword evidence="11" id="KW-0675">Receptor</keyword>
<keyword evidence="15" id="KW-0966">Cell projection</keyword>
<dbReference type="GO" id="GO:0043005">
    <property type="term" value="C:neuron projection"/>
    <property type="evidence" value="ECO:0007669"/>
    <property type="project" value="UniProtKB-SubCell"/>
</dbReference>
<dbReference type="Pfam" id="PF22572">
    <property type="entry name" value="GPR158_179_EC"/>
    <property type="match status" value="1"/>
</dbReference>
<feature type="transmembrane region" description="Helical" evidence="18">
    <location>
        <begin position="398"/>
        <end position="421"/>
    </location>
</feature>
<evidence type="ECO:0000256" key="6">
    <source>
        <dbReference type="ARBA" id="ARBA00022989"/>
    </source>
</evidence>
<feature type="compositionally biased region" description="Basic and acidic residues" evidence="17">
    <location>
        <begin position="800"/>
        <end position="813"/>
    </location>
</feature>
<feature type="region of interest" description="Disordered" evidence="17">
    <location>
        <begin position="988"/>
        <end position="1253"/>
    </location>
</feature>
<feature type="chain" id="PRO_5021235479" description="G-protein coupled receptors family 3 profile domain-containing protein" evidence="19">
    <location>
        <begin position="18"/>
        <end position="1274"/>
    </location>
</feature>
<dbReference type="EMBL" id="SWLE01000007">
    <property type="protein sequence ID" value="TNM98022.1"/>
    <property type="molecule type" value="Genomic_DNA"/>
</dbReference>
<evidence type="ECO:0000256" key="13">
    <source>
        <dbReference type="ARBA" id="ARBA00023224"/>
    </source>
</evidence>
<evidence type="ECO:0000256" key="18">
    <source>
        <dbReference type="SAM" id="Phobius"/>
    </source>
</evidence>